<comment type="caution">
    <text evidence="2">The sequence shown here is derived from an EMBL/GenBank/DDBJ whole genome shotgun (WGS) entry which is preliminary data.</text>
</comment>
<dbReference type="CDD" id="cd04301">
    <property type="entry name" value="NAT_SF"/>
    <property type="match status" value="1"/>
</dbReference>
<evidence type="ECO:0000313" key="2">
    <source>
        <dbReference type="EMBL" id="GAA3777368.1"/>
    </source>
</evidence>
<evidence type="ECO:0000313" key="3">
    <source>
        <dbReference type="Proteomes" id="UP001500540"/>
    </source>
</evidence>
<sequence>MPNKDWQATTRRQREQLLHDELGTSPAPALIAYVDGEAAGWVRVGPRPAQPRLARTRAFAASPHDWDDPDVWAVSCFVVRREYRRQGLNARLLAAAIEHARAHGARVLEAYPTDTTAKKTPVNDLYIGILSVFVAAGFREVARPNPHRVIVELDLAQPAR</sequence>
<dbReference type="InterPro" id="IPR000182">
    <property type="entry name" value="GNAT_dom"/>
</dbReference>
<feature type="domain" description="N-acetyltransferase" evidence="1">
    <location>
        <begin position="1"/>
        <end position="160"/>
    </location>
</feature>
<dbReference type="Gene3D" id="3.40.630.30">
    <property type="match status" value="1"/>
</dbReference>
<dbReference type="Proteomes" id="UP001500540">
    <property type="component" value="Unassembled WGS sequence"/>
</dbReference>
<keyword evidence="3" id="KW-1185">Reference proteome</keyword>
<evidence type="ECO:0000259" key="1">
    <source>
        <dbReference type="PROSITE" id="PS51186"/>
    </source>
</evidence>
<gene>
    <name evidence="2" type="ORF">GCM10022240_30930</name>
</gene>
<protein>
    <recommendedName>
        <fullName evidence="1">N-acetyltransferase domain-containing protein</fullName>
    </recommendedName>
</protein>
<dbReference type="Pfam" id="PF00583">
    <property type="entry name" value="Acetyltransf_1"/>
    <property type="match status" value="1"/>
</dbReference>
<proteinExistence type="predicted"/>
<organism evidence="2 3">
    <name type="scientific">Microbacterium kribbense</name>
    <dbReference type="NCBI Taxonomy" id="433645"/>
    <lineage>
        <taxon>Bacteria</taxon>
        <taxon>Bacillati</taxon>
        <taxon>Actinomycetota</taxon>
        <taxon>Actinomycetes</taxon>
        <taxon>Micrococcales</taxon>
        <taxon>Microbacteriaceae</taxon>
        <taxon>Microbacterium</taxon>
    </lineage>
</organism>
<dbReference type="PROSITE" id="PS51186">
    <property type="entry name" value="GNAT"/>
    <property type="match status" value="1"/>
</dbReference>
<reference evidence="3" key="1">
    <citation type="journal article" date="2019" name="Int. J. Syst. Evol. Microbiol.">
        <title>The Global Catalogue of Microorganisms (GCM) 10K type strain sequencing project: providing services to taxonomists for standard genome sequencing and annotation.</title>
        <authorList>
            <consortium name="The Broad Institute Genomics Platform"/>
            <consortium name="The Broad Institute Genome Sequencing Center for Infectious Disease"/>
            <person name="Wu L."/>
            <person name="Ma J."/>
        </authorList>
    </citation>
    <scope>NUCLEOTIDE SEQUENCE [LARGE SCALE GENOMIC DNA]</scope>
    <source>
        <strain evidence="3">JCM 16950</strain>
    </source>
</reference>
<dbReference type="InterPro" id="IPR016181">
    <property type="entry name" value="Acyl_CoA_acyltransferase"/>
</dbReference>
<dbReference type="EMBL" id="BAABAF010000014">
    <property type="protein sequence ID" value="GAA3777368.1"/>
    <property type="molecule type" value="Genomic_DNA"/>
</dbReference>
<dbReference type="SUPFAM" id="SSF55729">
    <property type="entry name" value="Acyl-CoA N-acyltransferases (Nat)"/>
    <property type="match status" value="1"/>
</dbReference>
<name>A0ABP7GWZ4_9MICO</name>
<accession>A0ABP7GWZ4</accession>